<organism evidence="4 5">
    <name type="scientific">Talaromyces atroroseus</name>
    <dbReference type="NCBI Taxonomy" id="1441469"/>
    <lineage>
        <taxon>Eukaryota</taxon>
        <taxon>Fungi</taxon>
        <taxon>Dikarya</taxon>
        <taxon>Ascomycota</taxon>
        <taxon>Pezizomycotina</taxon>
        <taxon>Eurotiomycetes</taxon>
        <taxon>Eurotiomycetidae</taxon>
        <taxon>Eurotiales</taxon>
        <taxon>Trichocomaceae</taxon>
        <taxon>Talaromyces</taxon>
        <taxon>Talaromyces sect. Trachyspermi</taxon>
    </lineage>
</organism>
<feature type="transmembrane region" description="Helical" evidence="2">
    <location>
        <begin position="126"/>
        <end position="147"/>
    </location>
</feature>
<dbReference type="GeneID" id="31008446"/>
<evidence type="ECO:0000256" key="2">
    <source>
        <dbReference type="SAM" id="Phobius"/>
    </source>
</evidence>
<feature type="region of interest" description="Disordered" evidence="1">
    <location>
        <begin position="1"/>
        <end position="51"/>
    </location>
</feature>
<feature type="domain" description="SMODS and SLOG-associating 2TM effector" evidence="3">
    <location>
        <begin position="108"/>
        <end position="226"/>
    </location>
</feature>
<dbReference type="PANTHER" id="PTHR38793:SF3">
    <property type="entry name" value="SMODS AND SLOG-ASSOCIATING 2TM EFFECTOR DOMAIN-CONTAINING PROTEIN"/>
    <property type="match status" value="1"/>
</dbReference>
<feature type="transmembrane region" description="Helical" evidence="2">
    <location>
        <begin position="153"/>
        <end position="171"/>
    </location>
</feature>
<protein>
    <recommendedName>
        <fullName evidence="3">SMODS and SLOG-associating 2TM effector domain-containing protein</fullName>
    </recommendedName>
</protein>
<evidence type="ECO:0000313" key="5">
    <source>
        <dbReference type="Proteomes" id="UP000214365"/>
    </source>
</evidence>
<name>A0A225AKF8_TALAT</name>
<proteinExistence type="predicted"/>
<accession>A0A225AKF8</accession>
<reference evidence="4 5" key="1">
    <citation type="submission" date="2015-06" db="EMBL/GenBank/DDBJ databases">
        <title>Talaromyces atroroseus IBT 11181 draft genome.</title>
        <authorList>
            <person name="Rasmussen K.B."/>
            <person name="Rasmussen S."/>
            <person name="Petersen B."/>
            <person name="Sicheritz-Ponten T."/>
            <person name="Mortensen U.H."/>
            <person name="Thrane U."/>
        </authorList>
    </citation>
    <scope>NUCLEOTIDE SEQUENCE [LARGE SCALE GENOMIC DNA]</scope>
    <source>
        <strain evidence="4 5">IBT 11181</strain>
    </source>
</reference>
<dbReference type="Pfam" id="PF18142">
    <property type="entry name" value="SLATT_fungal"/>
    <property type="match status" value="1"/>
</dbReference>
<keyword evidence="2" id="KW-0472">Membrane</keyword>
<dbReference type="RefSeq" id="XP_020116140.1">
    <property type="nucleotide sequence ID" value="XM_020263582.1"/>
</dbReference>
<keyword evidence="2" id="KW-1133">Transmembrane helix</keyword>
<dbReference type="InterPro" id="IPR041622">
    <property type="entry name" value="SLATT_fungi"/>
</dbReference>
<feature type="compositionally biased region" description="Polar residues" evidence="1">
    <location>
        <begin position="351"/>
        <end position="362"/>
    </location>
</feature>
<dbReference type="EMBL" id="LFMY01000016">
    <property type="protein sequence ID" value="OKL56019.1"/>
    <property type="molecule type" value="Genomic_DNA"/>
</dbReference>
<comment type="caution">
    <text evidence="4">The sequence shown here is derived from an EMBL/GenBank/DDBJ whole genome shotgun (WGS) entry which is preliminary data.</text>
</comment>
<dbReference type="OrthoDB" id="4472872at2759"/>
<feature type="region of interest" description="Disordered" evidence="1">
    <location>
        <begin position="345"/>
        <end position="368"/>
    </location>
</feature>
<keyword evidence="5" id="KW-1185">Reference proteome</keyword>
<sequence>MSRLFSFDREEKGFPPEGDHVSHIPPVQPFSGSGSAHYDQPQQPPPSLPMDERDRISQLYHVQPHNLVPANNKLLVFRSLTGIDQVPVLSKDGFFSPRNAPNVGIYTRVVQAEKDAASRYRLFNTLINTCLAIQIVFSAALTAIGAASGPHSAVTAFGAINTIVAGILTYLRGSGLPNREKNVEKAWGRIREYIEQREREFCLENCMLSVEDEIHNIERMYEEVRTQMEVGASDSGGSRGLERLTSLRPRGNLFSEAKGMAHTGLETVRGAISGHEAQTEHHFRDELHNIGTRFRNASNQIRDTGDYIRDTTDGIRHTGEDLRQTGERIRQTGENLRDTEVHLSMNVPPLSKQTQTDQLSSTPEKHLN</sequence>
<evidence type="ECO:0000256" key="1">
    <source>
        <dbReference type="SAM" id="MobiDB-lite"/>
    </source>
</evidence>
<dbReference type="PANTHER" id="PTHR38793">
    <property type="entry name" value="SLATT_FUNGAL DOMAIN-CONTAINING PROTEIN-RELATED"/>
    <property type="match status" value="1"/>
</dbReference>
<evidence type="ECO:0000313" key="4">
    <source>
        <dbReference type="EMBL" id="OKL56019.1"/>
    </source>
</evidence>
<evidence type="ECO:0000259" key="3">
    <source>
        <dbReference type="Pfam" id="PF18142"/>
    </source>
</evidence>
<feature type="compositionally biased region" description="Basic and acidic residues" evidence="1">
    <location>
        <begin position="1"/>
        <end position="22"/>
    </location>
</feature>
<keyword evidence="2" id="KW-0812">Transmembrane</keyword>
<dbReference type="Proteomes" id="UP000214365">
    <property type="component" value="Unassembled WGS sequence"/>
</dbReference>
<dbReference type="AlphaFoldDB" id="A0A225AKF8"/>
<dbReference type="NCBIfam" id="NF033635">
    <property type="entry name" value="SLATT_fungal"/>
    <property type="match status" value="1"/>
</dbReference>
<gene>
    <name evidence="4" type="ORF">UA08_08690</name>
</gene>